<gene>
    <name evidence="1" type="ORF">AC579_4660</name>
</gene>
<proteinExistence type="predicted"/>
<accession>A0A139IBF5</accession>
<dbReference type="EMBL" id="LFZO01000169">
    <property type="protein sequence ID" value="KXT12019.1"/>
    <property type="molecule type" value="Genomic_DNA"/>
</dbReference>
<evidence type="ECO:0000313" key="2">
    <source>
        <dbReference type="Proteomes" id="UP000073492"/>
    </source>
</evidence>
<dbReference type="OrthoDB" id="3650750at2759"/>
<reference evidence="1 2" key="1">
    <citation type="submission" date="2015-07" db="EMBL/GenBank/DDBJ databases">
        <title>Comparative genomics of the Sigatoka disease complex on banana suggests a link between parallel evolutionary changes in Pseudocercospora fijiensis and Pseudocercospora eumusae and increased virulence on the banana host.</title>
        <authorList>
            <person name="Chang T.-C."/>
            <person name="Salvucci A."/>
            <person name="Crous P.W."/>
            <person name="Stergiopoulos I."/>
        </authorList>
    </citation>
    <scope>NUCLEOTIDE SEQUENCE [LARGE SCALE GENOMIC DNA]</scope>
    <source>
        <strain evidence="1 2">CBS 116634</strain>
    </source>
</reference>
<evidence type="ECO:0000313" key="1">
    <source>
        <dbReference type="EMBL" id="KXT12019.1"/>
    </source>
</evidence>
<protein>
    <submittedName>
        <fullName evidence="1">Uncharacterized protein</fullName>
    </submittedName>
</protein>
<name>A0A139IBF5_9PEZI</name>
<dbReference type="Proteomes" id="UP000073492">
    <property type="component" value="Unassembled WGS sequence"/>
</dbReference>
<comment type="caution">
    <text evidence="1">The sequence shown here is derived from an EMBL/GenBank/DDBJ whole genome shotgun (WGS) entry which is preliminary data.</text>
</comment>
<organism evidence="1 2">
    <name type="scientific">Pseudocercospora musae</name>
    <dbReference type="NCBI Taxonomy" id="113226"/>
    <lineage>
        <taxon>Eukaryota</taxon>
        <taxon>Fungi</taxon>
        <taxon>Dikarya</taxon>
        <taxon>Ascomycota</taxon>
        <taxon>Pezizomycotina</taxon>
        <taxon>Dothideomycetes</taxon>
        <taxon>Dothideomycetidae</taxon>
        <taxon>Mycosphaerellales</taxon>
        <taxon>Mycosphaerellaceae</taxon>
        <taxon>Pseudocercospora</taxon>
    </lineage>
</organism>
<dbReference type="AlphaFoldDB" id="A0A139IBF5"/>
<sequence length="174" mass="19892">MPIARTLDERIQALAQELQDIIFDCTVAFEPGVVLVDKECKASWQLQINRATRAKLTKANYNQSTFRIIMARDDQITFKPASDDGEISCRYGVEESDSGNRARLKAIAQYSTRLCFLCIHEIKARSLVYEGDGKLKEVWRSAWDWPAFTVPPWASPSWIWTPKVGDARDYPFAQ</sequence>
<keyword evidence="2" id="KW-1185">Reference proteome</keyword>